<reference evidence="3" key="1">
    <citation type="journal article" date="2014" name="Int. J. Syst. Evol. Microbiol.">
        <title>Complete genome sequence of Corynebacterium casei LMG S-19264T (=DSM 44701T), isolated from a smear-ripened cheese.</title>
        <authorList>
            <consortium name="US DOE Joint Genome Institute (JGI-PGF)"/>
            <person name="Walter F."/>
            <person name="Albersmeier A."/>
            <person name="Kalinowski J."/>
            <person name="Ruckert C."/>
        </authorList>
    </citation>
    <scope>NUCLEOTIDE SEQUENCE</scope>
    <source>
        <strain evidence="3">JCM 4637</strain>
    </source>
</reference>
<dbReference type="EMBL" id="BMVC01000017">
    <property type="protein sequence ID" value="GHD11263.1"/>
    <property type="molecule type" value="Genomic_DNA"/>
</dbReference>
<accession>A0A918X4H8</accession>
<dbReference type="AlphaFoldDB" id="A0A918X4H8"/>
<sequence>MRHRVRLGAAAALVLAASGWATYTSYAPQPSSVESLTLYDPTDLREVAGSAENVFHAGVIRRTGHRSLGGLEQELYEVRVDRNFKGRLTGVVTVTQSPGEDAPLTPGESYVFATAAWDGGAGHAVLSGTKPHPAPDLGAAAGRATDRAAGGAGRGLTVAERWLWAVAHQVDVTKQPLTPATGTSPSARPMQSPRA</sequence>
<name>A0A918X4H8_9ACTN</name>
<organism evidence="3 4">
    <name type="scientific">Streptomyces finlayi</name>
    <dbReference type="NCBI Taxonomy" id="67296"/>
    <lineage>
        <taxon>Bacteria</taxon>
        <taxon>Bacillati</taxon>
        <taxon>Actinomycetota</taxon>
        <taxon>Actinomycetes</taxon>
        <taxon>Kitasatosporales</taxon>
        <taxon>Streptomycetaceae</taxon>
        <taxon>Streptomyces</taxon>
    </lineage>
</organism>
<feature type="signal peptide" evidence="2">
    <location>
        <begin position="1"/>
        <end position="27"/>
    </location>
</feature>
<evidence type="ECO:0000313" key="3">
    <source>
        <dbReference type="EMBL" id="GHD11263.1"/>
    </source>
</evidence>
<gene>
    <name evidence="3" type="ORF">GCM10010334_67160</name>
</gene>
<evidence type="ECO:0000313" key="4">
    <source>
        <dbReference type="Proteomes" id="UP000638353"/>
    </source>
</evidence>
<proteinExistence type="predicted"/>
<evidence type="ECO:0000256" key="2">
    <source>
        <dbReference type="SAM" id="SignalP"/>
    </source>
</evidence>
<dbReference type="Proteomes" id="UP000638353">
    <property type="component" value="Unassembled WGS sequence"/>
</dbReference>
<dbReference type="RefSeq" id="WP_189826810.1">
    <property type="nucleotide sequence ID" value="NZ_BMVC01000017.1"/>
</dbReference>
<keyword evidence="2" id="KW-0732">Signal</keyword>
<feature type="compositionally biased region" description="Polar residues" evidence="1">
    <location>
        <begin position="175"/>
        <end position="186"/>
    </location>
</feature>
<reference evidence="3" key="2">
    <citation type="submission" date="2020-09" db="EMBL/GenBank/DDBJ databases">
        <authorList>
            <person name="Sun Q."/>
            <person name="Ohkuma M."/>
        </authorList>
    </citation>
    <scope>NUCLEOTIDE SEQUENCE</scope>
    <source>
        <strain evidence="3">JCM 4637</strain>
    </source>
</reference>
<comment type="caution">
    <text evidence="3">The sequence shown here is derived from an EMBL/GenBank/DDBJ whole genome shotgun (WGS) entry which is preliminary data.</text>
</comment>
<protein>
    <submittedName>
        <fullName evidence="3">Uncharacterized protein</fullName>
    </submittedName>
</protein>
<evidence type="ECO:0000256" key="1">
    <source>
        <dbReference type="SAM" id="MobiDB-lite"/>
    </source>
</evidence>
<feature type="chain" id="PRO_5039654968" evidence="2">
    <location>
        <begin position="28"/>
        <end position="195"/>
    </location>
</feature>
<feature type="region of interest" description="Disordered" evidence="1">
    <location>
        <begin position="173"/>
        <end position="195"/>
    </location>
</feature>